<dbReference type="GO" id="GO:0008652">
    <property type="term" value="P:amino acid biosynthetic process"/>
    <property type="evidence" value="ECO:0007669"/>
    <property type="project" value="UniProtKB-KW"/>
</dbReference>
<dbReference type="PRINTS" id="PR01100">
    <property type="entry name" value="SHIKIMTKNASE"/>
</dbReference>
<keyword evidence="4" id="KW-0418">Kinase</keyword>
<dbReference type="GO" id="GO:0004765">
    <property type="term" value="F:shikimate kinase activity"/>
    <property type="evidence" value="ECO:0007669"/>
    <property type="project" value="TreeGrafter"/>
</dbReference>
<comment type="caution">
    <text evidence="7">The sequence shown here is derived from an EMBL/GenBank/DDBJ whole genome shotgun (WGS) entry which is preliminary data.</text>
</comment>
<dbReference type="PANTHER" id="PTHR21087">
    <property type="entry name" value="SHIKIMATE KINASE"/>
    <property type="match status" value="1"/>
</dbReference>
<dbReference type="EMBL" id="BARU01043446">
    <property type="protein sequence ID" value="GAH81415.1"/>
    <property type="molecule type" value="Genomic_DNA"/>
</dbReference>
<dbReference type="GO" id="GO:0005829">
    <property type="term" value="C:cytosol"/>
    <property type="evidence" value="ECO:0007669"/>
    <property type="project" value="TreeGrafter"/>
</dbReference>
<evidence type="ECO:0000256" key="2">
    <source>
        <dbReference type="ARBA" id="ARBA00022679"/>
    </source>
</evidence>
<sequence length="163" mass="18442">AGKTAVGQLLAKKLDRKFIEMDLVIEQQAGKSIPEIFQQDGEIAFRELEIEVTREIAERKNAVIACGGGLVLNKINIDRLRKSARIVYLTASPRVILKRVSSEEGQRPLLEVDSPTLTIRELLRFRKPFYERAADITIDTSKLDINAVVEEIINRLKEDEGKQ</sequence>
<keyword evidence="6" id="KW-0057">Aromatic amino acid biosynthesis</keyword>
<evidence type="ECO:0000256" key="6">
    <source>
        <dbReference type="ARBA" id="ARBA00023141"/>
    </source>
</evidence>
<dbReference type="Gene3D" id="3.40.50.300">
    <property type="entry name" value="P-loop containing nucleotide triphosphate hydrolases"/>
    <property type="match status" value="1"/>
</dbReference>
<keyword evidence="3" id="KW-0547">Nucleotide-binding</keyword>
<dbReference type="SUPFAM" id="SSF52540">
    <property type="entry name" value="P-loop containing nucleoside triphosphate hydrolases"/>
    <property type="match status" value="1"/>
</dbReference>
<organism evidence="7">
    <name type="scientific">marine sediment metagenome</name>
    <dbReference type="NCBI Taxonomy" id="412755"/>
    <lineage>
        <taxon>unclassified sequences</taxon>
        <taxon>metagenomes</taxon>
        <taxon>ecological metagenomes</taxon>
    </lineage>
</organism>
<dbReference type="InterPro" id="IPR031322">
    <property type="entry name" value="Shikimate/glucono_kinase"/>
</dbReference>
<evidence type="ECO:0000256" key="4">
    <source>
        <dbReference type="ARBA" id="ARBA00022777"/>
    </source>
</evidence>
<evidence type="ECO:0000256" key="1">
    <source>
        <dbReference type="ARBA" id="ARBA00022605"/>
    </source>
</evidence>
<keyword evidence="1" id="KW-0028">Amino-acid biosynthesis</keyword>
<dbReference type="AlphaFoldDB" id="X1JIU4"/>
<protein>
    <recommendedName>
        <fullName evidence="8">Shikimate kinase</fullName>
    </recommendedName>
</protein>
<evidence type="ECO:0000256" key="3">
    <source>
        <dbReference type="ARBA" id="ARBA00022741"/>
    </source>
</evidence>
<gene>
    <name evidence="7" type="ORF">S03H2_66523</name>
</gene>
<evidence type="ECO:0000256" key="5">
    <source>
        <dbReference type="ARBA" id="ARBA00022840"/>
    </source>
</evidence>
<dbReference type="CDD" id="cd00464">
    <property type="entry name" value="SK"/>
    <property type="match status" value="1"/>
</dbReference>
<proteinExistence type="inferred from homology"/>
<reference evidence="7" key="1">
    <citation type="journal article" date="2014" name="Front. Microbiol.">
        <title>High frequency of phylogenetically diverse reductive dehalogenase-homologous genes in deep subseafloor sedimentary metagenomes.</title>
        <authorList>
            <person name="Kawai M."/>
            <person name="Futagami T."/>
            <person name="Toyoda A."/>
            <person name="Takaki Y."/>
            <person name="Nishi S."/>
            <person name="Hori S."/>
            <person name="Arai W."/>
            <person name="Tsubouchi T."/>
            <person name="Morono Y."/>
            <person name="Uchiyama I."/>
            <person name="Ito T."/>
            <person name="Fujiyama A."/>
            <person name="Inagaki F."/>
            <person name="Takami H."/>
        </authorList>
    </citation>
    <scope>NUCLEOTIDE SEQUENCE</scope>
    <source>
        <strain evidence="7">Expedition CK06-06</strain>
    </source>
</reference>
<dbReference type="HAMAP" id="MF_00109">
    <property type="entry name" value="Shikimate_kinase"/>
    <property type="match status" value="1"/>
</dbReference>
<keyword evidence="5" id="KW-0067">ATP-binding</keyword>
<evidence type="ECO:0008006" key="8">
    <source>
        <dbReference type="Google" id="ProtNLM"/>
    </source>
</evidence>
<name>X1JIU4_9ZZZZ</name>
<dbReference type="GO" id="GO:0009073">
    <property type="term" value="P:aromatic amino acid family biosynthetic process"/>
    <property type="evidence" value="ECO:0007669"/>
    <property type="project" value="UniProtKB-KW"/>
</dbReference>
<keyword evidence="2" id="KW-0808">Transferase</keyword>
<dbReference type="Pfam" id="PF01202">
    <property type="entry name" value="SKI"/>
    <property type="match status" value="1"/>
</dbReference>
<feature type="non-terminal residue" evidence="7">
    <location>
        <position position="1"/>
    </location>
</feature>
<evidence type="ECO:0000313" key="7">
    <source>
        <dbReference type="EMBL" id="GAH81415.1"/>
    </source>
</evidence>
<dbReference type="PANTHER" id="PTHR21087:SF16">
    <property type="entry name" value="SHIKIMATE KINASE 1, CHLOROPLASTIC"/>
    <property type="match status" value="1"/>
</dbReference>
<dbReference type="InterPro" id="IPR027417">
    <property type="entry name" value="P-loop_NTPase"/>
</dbReference>
<dbReference type="GO" id="GO:0005524">
    <property type="term" value="F:ATP binding"/>
    <property type="evidence" value="ECO:0007669"/>
    <property type="project" value="UniProtKB-KW"/>
</dbReference>
<dbReference type="InterPro" id="IPR000623">
    <property type="entry name" value="Shikimate_kinase/TSH1"/>
</dbReference>
<accession>X1JIU4</accession>